<dbReference type="BioCyc" id="SCEL448385:SCE_RS23950-MONOMER"/>
<proteinExistence type="predicted"/>
<organism evidence="1 2">
    <name type="scientific">Sorangium cellulosum (strain So ce56)</name>
    <name type="common">Polyangium cellulosum (strain So ce56)</name>
    <dbReference type="NCBI Taxonomy" id="448385"/>
    <lineage>
        <taxon>Bacteria</taxon>
        <taxon>Pseudomonadati</taxon>
        <taxon>Myxococcota</taxon>
        <taxon>Polyangia</taxon>
        <taxon>Polyangiales</taxon>
        <taxon>Polyangiaceae</taxon>
        <taxon>Sorangium</taxon>
    </lineage>
</organism>
<accession>A9FA19</accession>
<evidence type="ECO:0000313" key="2">
    <source>
        <dbReference type="Proteomes" id="UP000002139"/>
    </source>
</evidence>
<dbReference type="InterPro" id="IPR011989">
    <property type="entry name" value="ARM-like"/>
</dbReference>
<keyword evidence="2" id="KW-1185">Reference proteome</keyword>
<gene>
    <name evidence="1" type="ordered locus">sce4664</name>
</gene>
<dbReference type="EMBL" id="AM746676">
    <property type="protein sequence ID" value="CAN94827.1"/>
    <property type="molecule type" value="Genomic_DNA"/>
</dbReference>
<dbReference type="AlphaFoldDB" id="A9FA19"/>
<reference evidence="1 2" key="1">
    <citation type="journal article" date="2007" name="Nat. Biotechnol.">
        <title>Complete genome sequence of the myxobacterium Sorangium cellulosum.</title>
        <authorList>
            <person name="Schneiker S."/>
            <person name="Perlova O."/>
            <person name="Kaiser O."/>
            <person name="Gerth K."/>
            <person name="Alici A."/>
            <person name="Altmeyer M.O."/>
            <person name="Bartels D."/>
            <person name="Bekel T."/>
            <person name="Beyer S."/>
            <person name="Bode E."/>
            <person name="Bode H.B."/>
            <person name="Bolten C.J."/>
            <person name="Choudhuri J.V."/>
            <person name="Doss S."/>
            <person name="Elnakady Y.A."/>
            <person name="Frank B."/>
            <person name="Gaigalat L."/>
            <person name="Goesmann A."/>
            <person name="Groeger C."/>
            <person name="Gross F."/>
            <person name="Jelsbak L."/>
            <person name="Jelsbak L."/>
            <person name="Kalinowski J."/>
            <person name="Kegler C."/>
            <person name="Knauber T."/>
            <person name="Konietzny S."/>
            <person name="Kopp M."/>
            <person name="Krause L."/>
            <person name="Krug D."/>
            <person name="Linke B."/>
            <person name="Mahmud T."/>
            <person name="Martinez-Arias R."/>
            <person name="McHardy A.C."/>
            <person name="Merai M."/>
            <person name="Meyer F."/>
            <person name="Mormann S."/>
            <person name="Munoz-Dorado J."/>
            <person name="Perez J."/>
            <person name="Pradella S."/>
            <person name="Rachid S."/>
            <person name="Raddatz G."/>
            <person name="Rosenau F."/>
            <person name="Rueckert C."/>
            <person name="Sasse F."/>
            <person name="Scharfe M."/>
            <person name="Schuster S.C."/>
            <person name="Suen G."/>
            <person name="Treuner-Lange A."/>
            <person name="Velicer G.J."/>
            <person name="Vorholter F.-J."/>
            <person name="Weissman K.J."/>
            <person name="Welch R.D."/>
            <person name="Wenzel S.C."/>
            <person name="Whitworth D.E."/>
            <person name="Wilhelm S."/>
            <person name="Wittmann C."/>
            <person name="Bloecker H."/>
            <person name="Puehler A."/>
            <person name="Mueller R."/>
        </authorList>
    </citation>
    <scope>NUCLEOTIDE SEQUENCE [LARGE SCALE GENOMIC DNA]</scope>
    <source>
        <strain evidence="2">So ce56</strain>
    </source>
</reference>
<dbReference type="InterPro" id="IPR016024">
    <property type="entry name" value="ARM-type_fold"/>
</dbReference>
<evidence type="ECO:0000313" key="1">
    <source>
        <dbReference type="EMBL" id="CAN94827.1"/>
    </source>
</evidence>
<dbReference type="HOGENOM" id="CLU_943022_0_0_7"/>
<dbReference type="STRING" id="448385.sce4664"/>
<dbReference type="SUPFAM" id="SSF48371">
    <property type="entry name" value="ARM repeat"/>
    <property type="match status" value="1"/>
</dbReference>
<dbReference type="OrthoDB" id="1274884at2"/>
<dbReference type="Proteomes" id="UP000002139">
    <property type="component" value="Chromosome"/>
</dbReference>
<protein>
    <recommendedName>
        <fullName evidence="3">HEAT repeat domain-containing protein</fullName>
    </recommendedName>
</protein>
<sequence length="295" mass="32114">MANSNVGISIDVSAPAAPVLLAGPIPAVVVVHNRSAAPIDILLPYPNVNDLRFESPSATQRPTPSVGDERTIAIPIPPGQRYASTYYLNRYLRFDVPGDARVKYQLDVHVTVSPRTPEASNKEITAAGELTFHLIQGTEDALKEVLSNHAANLRSKDRKVKMEAAEALAFLETPLALEAQARMLTIDGLEVIGIEALGRSSSPQAHKLIVGMLSRPDSMVVMAALAEIDRLRLDLPREKVHALLASDNPNIRWTALDWMAAHPDPRDRAAVSPLLGDPNTEVRERAKAYLESLPK</sequence>
<evidence type="ECO:0008006" key="3">
    <source>
        <dbReference type="Google" id="ProtNLM"/>
    </source>
</evidence>
<dbReference type="KEGG" id="scl:sce4664"/>
<dbReference type="RefSeq" id="WP_012237296.1">
    <property type="nucleotide sequence ID" value="NC_010162.1"/>
</dbReference>
<dbReference type="Gene3D" id="1.25.10.10">
    <property type="entry name" value="Leucine-rich Repeat Variant"/>
    <property type="match status" value="1"/>
</dbReference>
<name>A9FA19_SORC5</name>